<dbReference type="PROSITE" id="PS51257">
    <property type="entry name" value="PROKAR_LIPOPROTEIN"/>
    <property type="match status" value="1"/>
</dbReference>
<name>A0A1G9IHW0_9BACT</name>
<dbReference type="RefSeq" id="WP_093197222.1">
    <property type="nucleotide sequence ID" value="NZ_FNGS01000001.1"/>
</dbReference>
<reference evidence="1 2" key="1">
    <citation type="submission" date="2016-10" db="EMBL/GenBank/DDBJ databases">
        <authorList>
            <person name="de Groot N.N."/>
        </authorList>
    </citation>
    <scope>NUCLEOTIDE SEQUENCE [LARGE SCALE GENOMIC DNA]</scope>
    <source>
        <strain evidence="1 2">DSM 21668</strain>
    </source>
</reference>
<dbReference type="OrthoDB" id="674757at2"/>
<organism evidence="1 2">
    <name type="scientific">Siphonobacter aquaeclarae</name>
    <dbReference type="NCBI Taxonomy" id="563176"/>
    <lineage>
        <taxon>Bacteria</taxon>
        <taxon>Pseudomonadati</taxon>
        <taxon>Bacteroidota</taxon>
        <taxon>Cytophagia</taxon>
        <taxon>Cytophagales</taxon>
        <taxon>Cytophagaceae</taxon>
        <taxon>Siphonobacter</taxon>
    </lineage>
</organism>
<keyword evidence="2" id="KW-1185">Reference proteome</keyword>
<dbReference type="Proteomes" id="UP000198901">
    <property type="component" value="Unassembled WGS sequence"/>
</dbReference>
<dbReference type="AlphaFoldDB" id="A0A1G9IHW0"/>
<protein>
    <submittedName>
        <fullName evidence="1">Uncharacterized protein</fullName>
    </submittedName>
</protein>
<proteinExistence type="predicted"/>
<sequence>MKKFLIAAALAATSCTQQPQPVRDFFDAGNLTVITAFANTRQKTMALLFGNTAAGRSARAGYRHPEPGAVFRLVIFEQTDNQNWYGSHINGAVRSVESISVAAGGQLVYRLEQGSAPGKPTARIAAIFAHRPAVFPPQL</sequence>
<dbReference type="STRING" id="563176.SAMN04488090_0479"/>
<gene>
    <name evidence="1" type="ORF">SAMN04488090_0479</name>
</gene>
<accession>A0A1G9IHW0</accession>
<evidence type="ECO:0000313" key="1">
    <source>
        <dbReference type="EMBL" id="SDL24513.1"/>
    </source>
</evidence>
<dbReference type="EMBL" id="FNGS01000001">
    <property type="protein sequence ID" value="SDL24513.1"/>
    <property type="molecule type" value="Genomic_DNA"/>
</dbReference>
<evidence type="ECO:0000313" key="2">
    <source>
        <dbReference type="Proteomes" id="UP000198901"/>
    </source>
</evidence>